<dbReference type="Pfam" id="PF00069">
    <property type="entry name" value="Pkinase"/>
    <property type="match status" value="1"/>
</dbReference>
<evidence type="ECO:0000313" key="8">
    <source>
        <dbReference type="EMBL" id="ETO24920.1"/>
    </source>
</evidence>
<keyword evidence="9" id="KW-1185">Reference proteome</keyword>
<keyword evidence="6" id="KW-0067">ATP-binding</keyword>
<evidence type="ECO:0000259" key="7">
    <source>
        <dbReference type="PROSITE" id="PS50011"/>
    </source>
</evidence>
<dbReference type="InterPro" id="IPR050591">
    <property type="entry name" value="GSK-3"/>
</dbReference>
<keyword evidence="3" id="KW-0808">Transferase</keyword>
<dbReference type="Gene3D" id="1.10.510.10">
    <property type="entry name" value="Transferase(Phosphotransferase) domain 1"/>
    <property type="match status" value="1"/>
</dbReference>
<sequence>MNTNKDKNKTIDIWSLGCVMGELFLTTPLFQGERSVDQLVEIIKVLGTPTRREIMAMNPNYTYTNFPAVKALPWNIVFEGVLYENHPVPDDAIDILSKFLVFVPSERLDPFDALGHPYFDELRKPDLEFSKPFSKKKNSIHICILFVFDIKGCVGYGETKRINKIKKKRIPGCKKGPNLFNFTDSEIELATRRKIVHTIVPKKYWDQYGIKSKKHSTINTNATNALNGTNDGKAAAKPGAPSSVNSQQDYVLSRVMEIAEQRQEQEKKIASNKKSASGQ</sequence>
<dbReference type="AlphaFoldDB" id="X6NF43"/>
<name>X6NF43_RETFI</name>
<gene>
    <name evidence="8" type="ORF">RFI_12237</name>
</gene>
<evidence type="ECO:0000256" key="3">
    <source>
        <dbReference type="ARBA" id="ARBA00022679"/>
    </source>
</evidence>
<organism evidence="8 9">
    <name type="scientific">Reticulomyxa filosa</name>
    <dbReference type="NCBI Taxonomy" id="46433"/>
    <lineage>
        <taxon>Eukaryota</taxon>
        <taxon>Sar</taxon>
        <taxon>Rhizaria</taxon>
        <taxon>Retaria</taxon>
        <taxon>Foraminifera</taxon>
        <taxon>Monothalamids</taxon>
        <taxon>Reticulomyxidae</taxon>
        <taxon>Reticulomyxa</taxon>
    </lineage>
</organism>
<reference evidence="8 9" key="1">
    <citation type="journal article" date="2013" name="Curr. Biol.">
        <title>The Genome of the Foraminiferan Reticulomyxa filosa.</title>
        <authorList>
            <person name="Glockner G."/>
            <person name="Hulsmann N."/>
            <person name="Schleicher M."/>
            <person name="Noegel A.A."/>
            <person name="Eichinger L."/>
            <person name="Gallinger C."/>
            <person name="Pawlowski J."/>
            <person name="Sierra R."/>
            <person name="Euteneuer U."/>
            <person name="Pillet L."/>
            <person name="Moustafa A."/>
            <person name="Platzer M."/>
            <person name="Groth M."/>
            <person name="Szafranski K."/>
            <person name="Schliwa M."/>
        </authorList>
    </citation>
    <scope>NUCLEOTIDE SEQUENCE [LARGE SCALE GENOMIC DNA]</scope>
</reference>
<dbReference type="GO" id="GO:0005524">
    <property type="term" value="F:ATP binding"/>
    <property type="evidence" value="ECO:0007669"/>
    <property type="project" value="UniProtKB-KW"/>
</dbReference>
<protein>
    <submittedName>
        <fullName evidence="8">Glycogen synthase kinase 3</fullName>
    </submittedName>
</protein>
<keyword evidence="4" id="KW-0547">Nucleotide-binding</keyword>
<dbReference type="GO" id="GO:0030154">
    <property type="term" value="P:cell differentiation"/>
    <property type="evidence" value="ECO:0007669"/>
    <property type="project" value="TreeGrafter"/>
</dbReference>
<dbReference type="Proteomes" id="UP000023152">
    <property type="component" value="Unassembled WGS sequence"/>
</dbReference>
<evidence type="ECO:0000256" key="1">
    <source>
        <dbReference type="ARBA" id="ARBA00005527"/>
    </source>
</evidence>
<dbReference type="OrthoDB" id="272141at2759"/>
<dbReference type="GO" id="GO:0005634">
    <property type="term" value="C:nucleus"/>
    <property type="evidence" value="ECO:0007669"/>
    <property type="project" value="TreeGrafter"/>
</dbReference>
<dbReference type="InterPro" id="IPR000719">
    <property type="entry name" value="Prot_kinase_dom"/>
</dbReference>
<accession>X6NF43</accession>
<evidence type="ECO:0000256" key="6">
    <source>
        <dbReference type="ARBA" id="ARBA00022840"/>
    </source>
</evidence>
<feature type="domain" description="Protein kinase" evidence="7">
    <location>
        <begin position="1"/>
        <end position="119"/>
    </location>
</feature>
<comment type="caution">
    <text evidence="8">The sequence shown here is derived from an EMBL/GenBank/DDBJ whole genome shotgun (WGS) entry which is preliminary data.</text>
</comment>
<dbReference type="GO" id="GO:0007165">
    <property type="term" value="P:signal transduction"/>
    <property type="evidence" value="ECO:0007669"/>
    <property type="project" value="TreeGrafter"/>
</dbReference>
<dbReference type="GO" id="GO:0004674">
    <property type="term" value="F:protein serine/threonine kinase activity"/>
    <property type="evidence" value="ECO:0007669"/>
    <property type="project" value="UniProtKB-KW"/>
</dbReference>
<evidence type="ECO:0000256" key="4">
    <source>
        <dbReference type="ARBA" id="ARBA00022741"/>
    </source>
</evidence>
<evidence type="ECO:0000313" key="9">
    <source>
        <dbReference type="Proteomes" id="UP000023152"/>
    </source>
</evidence>
<evidence type="ECO:0000256" key="2">
    <source>
        <dbReference type="ARBA" id="ARBA00022527"/>
    </source>
</evidence>
<dbReference type="PANTHER" id="PTHR24057:SF0">
    <property type="entry name" value="PROTEIN KINASE SHAGGY-RELATED"/>
    <property type="match status" value="1"/>
</dbReference>
<keyword evidence="2" id="KW-0723">Serine/threonine-protein kinase</keyword>
<dbReference type="EMBL" id="ASPP01008866">
    <property type="protein sequence ID" value="ETO24920.1"/>
    <property type="molecule type" value="Genomic_DNA"/>
</dbReference>
<dbReference type="InterPro" id="IPR011009">
    <property type="entry name" value="Kinase-like_dom_sf"/>
</dbReference>
<comment type="similarity">
    <text evidence="1">Belongs to the protein kinase superfamily. CMGC Ser/Thr protein kinase family. GSK-3 subfamily.</text>
</comment>
<evidence type="ECO:0000256" key="5">
    <source>
        <dbReference type="ARBA" id="ARBA00022777"/>
    </source>
</evidence>
<dbReference type="PROSITE" id="PS50011">
    <property type="entry name" value="PROTEIN_KINASE_DOM"/>
    <property type="match status" value="1"/>
</dbReference>
<dbReference type="PANTHER" id="PTHR24057">
    <property type="entry name" value="GLYCOGEN SYNTHASE KINASE-3 ALPHA"/>
    <property type="match status" value="1"/>
</dbReference>
<keyword evidence="5 8" id="KW-0418">Kinase</keyword>
<dbReference type="SUPFAM" id="SSF56112">
    <property type="entry name" value="Protein kinase-like (PK-like)"/>
    <property type="match status" value="1"/>
</dbReference>
<proteinExistence type="inferred from homology"/>
<dbReference type="GO" id="GO:0005737">
    <property type="term" value="C:cytoplasm"/>
    <property type="evidence" value="ECO:0007669"/>
    <property type="project" value="TreeGrafter"/>
</dbReference>